<dbReference type="GO" id="GO:0009306">
    <property type="term" value="P:protein secretion"/>
    <property type="evidence" value="ECO:0007669"/>
    <property type="project" value="InterPro"/>
</dbReference>
<evidence type="ECO:0000256" key="1">
    <source>
        <dbReference type="SAM" id="Phobius"/>
    </source>
</evidence>
<feature type="non-terminal residue" evidence="2">
    <location>
        <position position="1"/>
    </location>
</feature>
<dbReference type="PANTHER" id="PTHR30161">
    <property type="entry name" value="FLAGELLAR EXPORT PROTEIN, MEMBRANE FLHA SUBUNIT-RELATED"/>
    <property type="match status" value="1"/>
</dbReference>
<protein>
    <submittedName>
        <fullName evidence="2">Uncharacterized protein</fullName>
    </submittedName>
</protein>
<feature type="transmembrane region" description="Helical" evidence="1">
    <location>
        <begin position="55"/>
        <end position="73"/>
    </location>
</feature>
<keyword evidence="1" id="KW-1133">Transmembrane helix</keyword>
<feature type="transmembrane region" description="Helical" evidence="1">
    <location>
        <begin position="12"/>
        <end position="34"/>
    </location>
</feature>
<comment type="caution">
    <text evidence="2">The sequence shown here is derived from an EMBL/GenBank/DDBJ whole genome shotgun (WGS) entry which is preliminary data.</text>
</comment>
<evidence type="ECO:0000313" key="2">
    <source>
        <dbReference type="EMBL" id="GAH55117.1"/>
    </source>
</evidence>
<reference evidence="2" key="1">
    <citation type="journal article" date="2014" name="Front. Microbiol.">
        <title>High frequency of phylogenetically diverse reductive dehalogenase-homologous genes in deep subseafloor sedimentary metagenomes.</title>
        <authorList>
            <person name="Kawai M."/>
            <person name="Futagami T."/>
            <person name="Toyoda A."/>
            <person name="Takaki Y."/>
            <person name="Nishi S."/>
            <person name="Hori S."/>
            <person name="Arai W."/>
            <person name="Tsubouchi T."/>
            <person name="Morono Y."/>
            <person name="Uchiyama I."/>
            <person name="Ito T."/>
            <person name="Fujiyama A."/>
            <person name="Inagaki F."/>
            <person name="Takami H."/>
        </authorList>
    </citation>
    <scope>NUCLEOTIDE SEQUENCE</scope>
    <source>
        <strain evidence="2">Expedition CK06-06</strain>
    </source>
</reference>
<feature type="non-terminal residue" evidence="2">
    <location>
        <position position="79"/>
    </location>
</feature>
<dbReference type="EMBL" id="BARU01015764">
    <property type="protein sequence ID" value="GAH55117.1"/>
    <property type="molecule type" value="Genomic_DNA"/>
</dbReference>
<proteinExistence type="predicted"/>
<dbReference type="Pfam" id="PF00771">
    <property type="entry name" value="FHIPEP"/>
    <property type="match status" value="1"/>
</dbReference>
<gene>
    <name evidence="2" type="ORF">S03H2_26843</name>
</gene>
<sequence length="79" mass="8385">HTYSILTIGDGLVSQIPALLASISAGLIVTRTASDDRDRHLGEAIARQISSEPRVALIAGVVALMLMLVPGFPKFVFLL</sequence>
<dbReference type="InterPro" id="IPR001712">
    <property type="entry name" value="T3SS_FHIPEP"/>
</dbReference>
<organism evidence="2">
    <name type="scientific">marine sediment metagenome</name>
    <dbReference type="NCBI Taxonomy" id="412755"/>
    <lineage>
        <taxon>unclassified sequences</taxon>
        <taxon>metagenomes</taxon>
        <taxon>ecological metagenomes</taxon>
    </lineage>
</organism>
<dbReference type="AlphaFoldDB" id="X1GD25"/>
<keyword evidence="1" id="KW-0812">Transmembrane</keyword>
<accession>X1GD25</accession>
<keyword evidence="1" id="KW-0472">Membrane</keyword>
<dbReference type="PANTHER" id="PTHR30161:SF2">
    <property type="entry name" value="INVASION PROTEIN INVA"/>
    <property type="match status" value="1"/>
</dbReference>
<dbReference type="GO" id="GO:0005886">
    <property type="term" value="C:plasma membrane"/>
    <property type="evidence" value="ECO:0007669"/>
    <property type="project" value="TreeGrafter"/>
</dbReference>
<name>X1GD25_9ZZZZ</name>